<feature type="transmembrane region" description="Helical" evidence="17">
    <location>
        <begin position="305"/>
        <end position="330"/>
    </location>
</feature>
<feature type="signal peptide" evidence="18">
    <location>
        <begin position="1"/>
        <end position="26"/>
    </location>
</feature>
<evidence type="ECO:0000256" key="6">
    <source>
        <dbReference type="ARBA" id="ARBA00022519"/>
    </source>
</evidence>
<dbReference type="GO" id="GO:0006814">
    <property type="term" value="P:sodium ion transport"/>
    <property type="evidence" value="ECO:0007669"/>
    <property type="project" value="UniProtKB-KW"/>
</dbReference>
<feature type="transmembrane region" description="Helical" evidence="17">
    <location>
        <begin position="190"/>
        <end position="214"/>
    </location>
</feature>
<dbReference type="Proteomes" id="UP000183656">
    <property type="component" value="Unassembled WGS sequence"/>
</dbReference>
<feature type="transmembrane region" description="Helical" evidence="17">
    <location>
        <begin position="42"/>
        <end position="61"/>
    </location>
</feature>
<comment type="subcellular location">
    <subcellularLocation>
        <location evidence="1">Cell inner membrane</location>
        <topology evidence="1">Multi-pass membrane protein</topology>
    </subcellularLocation>
</comment>
<feature type="transmembrane region" description="Helical" evidence="17">
    <location>
        <begin position="415"/>
        <end position="434"/>
    </location>
</feature>
<dbReference type="InterPro" id="IPR050277">
    <property type="entry name" value="Sodium:Solute_Symporter"/>
</dbReference>
<dbReference type="OrthoDB" id="9764416at2"/>
<evidence type="ECO:0000256" key="4">
    <source>
        <dbReference type="ARBA" id="ARBA00022448"/>
    </source>
</evidence>
<evidence type="ECO:0000256" key="5">
    <source>
        <dbReference type="ARBA" id="ARBA00022475"/>
    </source>
</evidence>
<feature type="transmembrane region" description="Helical" evidence="17">
    <location>
        <begin position="82"/>
        <end position="104"/>
    </location>
</feature>
<dbReference type="NCBIfam" id="NF009135">
    <property type="entry name" value="PRK12488.1"/>
    <property type="match status" value="1"/>
</dbReference>
<evidence type="ECO:0000256" key="13">
    <source>
        <dbReference type="ARBA" id="ARBA00023201"/>
    </source>
</evidence>
<keyword evidence="18" id="KW-0732">Signal</keyword>
<evidence type="ECO:0000256" key="10">
    <source>
        <dbReference type="ARBA" id="ARBA00023053"/>
    </source>
</evidence>
<protein>
    <recommendedName>
        <fullName evidence="3">Cation/acetate symporter ActP</fullName>
    </recommendedName>
    <alternativeName>
        <fullName evidence="15">Acetate permease</fullName>
    </alternativeName>
    <alternativeName>
        <fullName evidence="14">Acetate transporter ActP</fullName>
    </alternativeName>
</protein>
<dbReference type="Pfam" id="PF00474">
    <property type="entry name" value="SSF"/>
    <property type="match status" value="1"/>
</dbReference>
<dbReference type="FunFam" id="1.20.1730.10:FF:000001">
    <property type="entry name" value="Cation/acetate symporter ActP"/>
    <property type="match status" value="1"/>
</dbReference>
<feature type="transmembrane region" description="Helical" evidence="17">
    <location>
        <begin position="365"/>
        <end position="394"/>
    </location>
</feature>
<feature type="transmembrane region" description="Helical" evidence="17">
    <location>
        <begin position="507"/>
        <end position="525"/>
    </location>
</feature>
<keyword evidence="6" id="KW-0997">Cell inner membrane</keyword>
<evidence type="ECO:0000256" key="1">
    <source>
        <dbReference type="ARBA" id="ARBA00004429"/>
    </source>
</evidence>
<dbReference type="InterPro" id="IPR001734">
    <property type="entry name" value="Na/solute_symporter"/>
</dbReference>
<keyword evidence="12 17" id="KW-0472">Membrane</keyword>
<comment type="similarity">
    <text evidence="2 16">Belongs to the sodium:solute symporter (SSF) (TC 2.A.21) family.</text>
</comment>
<evidence type="ECO:0000256" key="9">
    <source>
        <dbReference type="ARBA" id="ARBA00022989"/>
    </source>
</evidence>
<keyword evidence="7 17" id="KW-0812">Transmembrane</keyword>
<dbReference type="PROSITE" id="PS00456">
    <property type="entry name" value="NA_SOLUT_SYMP_1"/>
    <property type="match status" value="1"/>
</dbReference>
<feature type="transmembrane region" description="Helical" evidence="17">
    <location>
        <begin position="269"/>
        <end position="293"/>
    </location>
</feature>
<dbReference type="PANTHER" id="PTHR48086:SF6">
    <property type="entry name" value="CATION_ACETATE SYMPORTER ACTP"/>
    <property type="match status" value="1"/>
</dbReference>
<evidence type="ECO:0000256" key="15">
    <source>
        <dbReference type="ARBA" id="ARBA00032392"/>
    </source>
</evidence>
<evidence type="ECO:0000256" key="16">
    <source>
        <dbReference type="RuleBase" id="RU362091"/>
    </source>
</evidence>
<dbReference type="CDD" id="cd11480">
    <property type="entry name" value="SLC5sbd_u4"/>
    <property type="match status" value="1"/>
</dbReference>
<dbReference type="InterPro" id="IPR038377">
    <property type="entry name" value="Na/Glc_symporter_sf"/>
</dbReference>
<keyword evidence="10" id="KW-0915">Sodium</keyword>
<dbReference type="EMBL" id="FPBX01000018">
    <property type="protein sequence ID" value="SFU75073.1"/>
    <property type="molecule type" value="Genomic_DNA"/>
</dbReference>
<dbReference type="InterPro" id="IPR018212">
    <property type="entry name" value="Na/solute_symporter_CS"/>
</dbReference>
<evidence type="ECO:0000256" key="2">
    <source>
        <dbReference type="ARBA" id="ARBA00006434"/>
    </source>
</evidence>
<dbReference type="AlphaFoldDB" id="A0A1I7IQ80"/>
<dbReference type="NCBIfam" id="TIGR00813">
    <property type="entry name" value="sss"/>
    <property type="match status" value="1"/>
</dbReference>
<organism evidence="19 20">
    <name type="scientific">Paenacidovorax caeni</name>
    <dbReference type="NCBI Taxonomy" id="343013"/>
    <lineage>
        <taxon>Bacteria</taxon>
        <taxon>Pseudomonadati</taxon>
        <taxon>Pseudomonadota</taxon>
        <taxon>Betaproteobacteria</taxon>
        <taxon>Burkholderiales</taxon>
        <taxon>Comamonadaceae</taxon>
        <taxon>Paenacidovorax</taxon>
    </lineage>
</organism>
<evidence type="ECO:0000313" key="20">
    <source>
        <dbReference type="Proteomes" id="UP000183656"/>
    </source>
</evidence>
<evidence type="ECO:0000256" key="8">
    <source>
        <dbReference type="ARBA" id="ARBA00022847"/>
    </source>
</evidence>
<keyword evidence="5" id="KW-1003">Cell membrane</keyword>
<evidence type="ECO:0000256" key="14">
    <source>
        <dbReference type="ARBA" id="ARBA00031561"/>
    </source>
</evidence>
<feature type="transmembrane region" description="Helical" evidence="17">
    <location>
        <begin position="472"/>
        <end position="495"/>
    </location>
</feature>
<sequence>MRMSSFSSSSRALLALSLLLPALAWAGPDLGVAQKQPLNWHAIGMFFVFVLMTLGITYWAAGRSKSASDFYTAGGGITGKQNGLAIAGDFMSAATLLGLTAMIYGDGVDGYIYMVAFFVGWPIILFLMAERLRNLGKFTFADITAYRLRQGPVRTMAAVSSLTVVCFYLVAQMVGAGQLIKLLFGLDYNVALVVVGALMLVYVIFGGMVATTWVQIIKACMLLAGGTAIMLLAFSQFGFSFQTLTTKAMEVHKLGQNMLSPGKLLADPVTAISMGLGLMFGIAGLPHILMRFFTVTNAQEARKSVFYASGIIAFFFNVIAIMGLCAIVLVGTNPEFFEGGQVGGKLVGGGNMVALHLAKAAGGNLLLGFLSAVAFATILAVVAGLALAGASAISHDLYARVIMKGQASEEKEIRVSKIATLCLGVVAVLLGMAFEKMNVAFMVALAFGVASCANFPVLLMSMYWKGLTTRGALVGGYTGLISSVLFVLFSKSVWVDVLGNPAPLFPYTQPALFAMPLAFLAIYVFSKLDTSAEAQAERAAFDDQYVRAQTGVGAASAAAH</sequence>
<dbReference type="PANTHER" id="PTHR48086">
    <property type="entry name" value="SODIUM/PROLINE SYMPORTER-RELATED"/>
    <property type="match status" value="1"/>
</dbReference>
<dbReference type="GO" id="GO:0015123">
    <property type="term" value="F:acetate transmembrane transporter activity"/>
    <property type="evidence" value="ECO:0007669"/>
    <property type="project" value="TreeGrafter"/>
</dbReference>
<feature type="chain" id="PRO_5010213444" description="Cation/acetate symporter ActP" evidence="18">
    <location>
        <begin position="27"/>
        <end position="560"/>
    </location>
</feature>
<keyword evidence="8" id="KW-0769">Symport</keyword>
<feature type="transmembrane region" description="Helical" evidence="17">
    <location>
        <begin position="151"/>
        <end position="170"/>
    </location>
</feature>
<dbReference type="GO" id="GO:0006847">
    <property type="term" value="P:plasma membrane acetate transport"/>
    <property type="evidence" value="ECO:0007669"/>
    <property type="project" value="TreeGrafter"/>
</dbReference>
<dbReference type="GO" id="GO:0005886">
    <property type="term" value="C:plasma membrane"/>
    <property type="evidence" value="ECO:0007669"/>
    <property type="project" value="UniProtKB-SubCell"/>
</dbReference>
<evidence type="ECO:0000256" key="17">
    <source>
        <dbReference type="SAM" id="Phobius"/>
    </source>
</evidence>
<feature type="transmembrane region" description="Helical" evidence="17">
    <location>
        <begin position="110"/>
        <end position="130"/>
    </location>
</feature>
<dbReference type="Gene3D" id="1.20.1730.10">
    <property type="entry name" value="Sodium/glucose cotransporter"/>
    <property type="match status" value="1"/>
</dbReference>
<evidence type="ECO:0000256" key="3">
    <source>
        <dbReference type="ARBA" id="ARBA00018047"/>
    </source>
</evidence>
<dbReference type="GO" id="GO:0015293">
    <property type="term" value="F:symporter activity"/>
    <property type="evidence" value="ECO:0007669"/>
    <property type="project" value="UniProtKB-KW"/>
</dbReference>
<name>A0A1I7IQ80_9BURK</name>
<dbReference type="PROSITE" id="PS50283">
    <property type="entry name" value="NA_SOLUT_SYMP_3"/>
    <property type="match status" value="1"/>
</dbReference>
<feature type="transmembrane region" description="Helical" evidence="17">
    <location>
        <begin position="221"/>
        <end position="239"/>
    </location>
</feature>
<proteinExistence type="inferred from homology"/>
<evidence type="ECO:0000256" key="7">
    <source>
        <dbReference type="ARBA" id="ARBA00022692"/>
    </source>
</evidence>
<keyword evidence="20" id="KW-1185">Reference proteome</keyword>
<evidence type="ECO:0000256" key="18">
    <source>
        <dbReference type="SAM" id="SignalP"/>
    </source>
</evidence>
<accession>A0A1I7IQ80</accession>
<keyword evidence="9 17" id="KW-1133">Transmembrane helix</keyword>
<keyword evidence="13" id="KW-0739">Sodium transport</keyword>
<evidence type="ECO:0000256" key="11">
    <source>
        <dbReference type="ARBA" id="ARBA00023065"/>
    </source>
</evidence>
<evidence type="ECO:0000313" key="19">
    <source>
        <dbReference type="EMBL" id="SFU75073.1"/>
    </source>
</evidence>
<keyword evidence="11" id="KW-0406">Ion transport</keyword>
<gene>
    <name evidence="19" type="ORF">SAMN04489707_101818</name>
</gene>
<dbReference type="NCBIfam" id="NF006903">
    <property type="entry name" value="PRK09395.1"/>
    <property type="match status" value="1"/>
</dbReference>
<dbReference type="RefSeq" id="WP_054256153.1">
    <property type="nucleotide sequence ID" value="NZ_FPBX01000018.1"/>
</dbReference>
<dbReference type="STRING" id="343013.SAMN04489707_101818"/>
<reference evidence="19 20" key="1">
    <citation type="submission" date="2016-10" db="EMBL/GenBank/DDBJ databases">
        <authorList>
            <person name="de Groot N.N."/>
        </authorList>
    </citation>
    <scope>NUCLEOTIDE SEQUENCE [LARGE SCALE GENOMIC DNA]</scope>
    <source>
        <strain evidence="19 20">R-24608</strain>
    </source>
</reference>
<evidence type="ECO:0000256" key="12">
    <source>
        <dbReference type="ARBA" id="ARBA00023136"/>
    </source>
</evidence>
<feature type="transmembrane region" description="Helical" evidence="17">
    <location>
        <begin position="440"/>
        <end position="460"/>
    </location>
</feature>
<keyword evidence="4" id="KW-0813">Transport</keyword>